<dbReference type="InterPro" id="IPR052164">
    <property type="entry name" value="Anthracycline_SecMetBiosynth"/>
</dbReference>
<sequence length="130" mass="14535">MVTEKMEHNPVGWFEIPVHDMERAKTFYEAVFNMPIEVHSMDDGMVMGWFPMSETGSGASGSLVKAKGYIPTHEGTLIYFSEPAIETALERVRNNGGNVLKEKTDIGEYGFIAYIEDTEGNRIGLHNMTS</sequence>
<accession>Q3B311</accession>
<dbReference type="KEGG" id="plt:Plut_1411"/>
<dbReference type="InterPro" id="IPR004360">
    <property type="entry name" value="Glyas_Fos-R_dOase_dom"/>
</dbReference>
<dbReference type="InterPro" id="IPR037523">
    <property type="entry name" value="VOC_core"/>
</dbReference>
<evidence type="ECO:0000259" key="1">
    <source>
        <dbReference type="PROSITE" id="PS51819"/>
    </source>
</evidence>
<dbReference type="PROSITE" id="PS51819">
    <property type="entry name" value="VOC"/>
    <property type="match status" value="1"/>
</dbReference>
<dbReference type="Pfam" id="PF00903">
    <property type="entry name" value="Glyoxalase"/>
    <property type="match status" value="1"/>
</dbReference>
<dbReference type="PANTHER" id="PTHR33993">
    <property type="entry name" value="GLYOXALASE-RELATED"/>
    <property type="match status" value="1"/>
</dbReference>
<keyword evidence="3" id="KW-1185">Reference proteome</keyword>
<organism evidence="2 3">
    <name type="scientific">Chlorobium luteolum (strain DSM 273 / BCRC 81028 / 2530)</name>
    <name type="common">Pelodictyon luteolum</name>
    <dbReference type="NCBI Taxonomy" id="319225"/>
    <lineage>
        <taxon>Bacteria</taxon>
        <taxon>Pseudomonadati</taxon>
        <taxon>Chlorobiota</taxon>
        <taxon>Chlorobiia</taxon>
        <taxon>Chlorobiales</taxon>
        <taxon>Chlorobiaceae</taxon>
        <taxon>Chlorobium/Pelodictyon group</taxon>
        <taxon>Pelodictyon</taxon>
    </lineage>
</organism>
<dbReference type="HOGENOM" id="CLU_127592_0_1_10"/>
<dbReference type="InterPro" id="IPR029068">
    <property type="entry name" value="Glyas_Bleomycin-R_OHBP_Dase"/>
</dbReference>
<dbReference type="CDD" id="cd07247">
    <property type="entry name" value="SgaA_N_like"/>
    <property type="match status" value="1"/>
</dbReference>
<feature type="domain" description="VOC" evidence="1">
    <location>
        <begin position="10"/>
        <end position="128"/>
    </location>
</feature>
<dbReference type="AlphaFoldDB" id="Q3B311"/>
<dbReference type="Proteomes" id="UP000002709">
    <property type="component" value="Chromosome"/>
</dbReference>
<reference evidence="3" key="1">
    <citation type="submission" date="2005-08" db="EMBL/GenBank/DDBJ databases">
        <title>Complete sequence of Pelodictyon luteolum DSM 273.</title>
        <authorList>
            <consortium name="US DOE Joint Genome Institute"/>
            <person name="Copeland A."/>
            <person name="Lucas S."/>
            <person name="Lapidus A."/>
            <person name="Barry K."/>
            <person name="Detter J.C."/>
            <person name="Glavina T."/>
            <person name="Hammon N."/>
            <person name="Israni S."/>
            <person name="Pitluck S."/>
            <person name="Bryant D."/>
            <person name="Schmutz J."/>
            <person name="Larimer F."/>
            <person name="Land M."/>
            <person name="Kyrpides N."/>
            <person name="Ivanova N."/>
            <person name="Richardson P."/>
        </authorList>
    </citation>
    <scope>NUCLEOTIDE SEQUENCE [LARGE SCALE GENOMIC DNA]</scope>
    <source>
        <strain evidence="3">DSM 273 / BCRC 81028 / 2530</strain>
    </source>
</reference>
<gene>
    <name evidence="2" type="ordered locus">Plut_1411</name>
</gene>
<proteinExistence type="predicted"/>
<name>Q3B311_CHLL3</name>
<protein>
    <submittedName>
        <fullName evidence="2">Putative glyoxalase</fullName>
    </submittedName>
</protein>
<dbReference type="SUPFAM" id="SSF54593">
    <property type="entry name" value="Glyoxalase/Bleomycin resistance protein/Dihydroxybiphenyl dioxygenase"/>
    <property type="match status" value="1"/>
</dbReference>
<dbReference type="PANTHER" id="PTHR33993:SF2">
    <property type="entry name" value="VOC DOMAIN-CONTAINING PROTEIN"/>
    <property type="match status" value="1"/>
</dbReference>
<dbReference type="Gene3D" id="3.10.180.10">
    <property type="entry name" value="2,3-Dihydroxybiphenyl 1,2-Dioxygenase, domain 1"/>
    <property type="match status" value="1"/>
</dbReference>
<evidence type="ECO:0000313" key="2">
    <source>
        <dbReference type="EMBL" id="ABB24270.1"/>
    </source>
</evidence>
<dbReference type="EMBL" id="CP000096">
    <property type="protein sequence ID" value="ABB24270.1"/>
    <property type="molecule type" value="Genomic_DNA"/>
</dbReference>
<dbReference type="eggNOG" id="COG3324">
    <property type="taxonomic scope" value="Bacteria"/>
</dbReference>
<evidence type="ECO:0000313" key="3">
    <source>
        <dbReference type="Proteomes" id="UP000002709"/>
    </source>
</evidence>